<dbReference type="EMBL" id="CAVLGL010000088">
    <property type="protein sequence ID" value="CAK1593152.1"/>
    <property type="molecule type" value="Genomic_DNA"/>
</dbReference>
<evidence type="ECO:0000256" key="3">
    <source>
        <dbReference type="RuleBase" id="RU004378"/>
    </source>
</evidence>
<keyword evidence="6" id="KW-1185">Reference proteome</keyword>
<keyword evidence="4" id="KW-0732">Signal</keyword>
<evidence type="ECO:0000313" key="6">
    <source>
        <dbReference type="Proteomes" id="UP001314205"/>
    </source>
</evidence>
<organism evidence="5 6">
    <name type="scientific">Parnassius mnemosyne</name>
    <name type="common">clouded apollo</name>
    <dbReference type="NCBI Taxonomy" id="213953"/>
    <lineage>
        <taxon>Eukaryota</taxon>
        <taxon>Metazoa</taxon>
        <taxon>Ecdysozoa</taxon>
        <taxon>Arthropoda</taxon>
        <taxon>Hexapoda</taxon>
        <taxon>Insecta</taxon>
        <taxon>Pterygota</taxon>
        <taxon>Neoptera</taxon>
        <taxon>Endopterygota</taxon>
        <taxon>Lepidoptera</taxon>
        <taxon>Glossata</taxon>
        <taxon>Ditrysia</taxon>
        <taxon>Papilionoidea</taxon>
        <taxon>Papilionidae</taxon>
        <taxon>Parnassiinae</taxon>
        <taxon>Parnassini</taxon>
        <taxon>Parnassius</taxon>
        <taxon>Driopa</taxon>
    </lineage>
</organism>
<evidence type="ECO:0000256" key="4">
    <source>
        <dbReference type="SAM" id="SignalP"/>
    </source>
</evidence>
<sequence>MKIVFYLSFLTLFKFMSAQILPYTITGSNGYASTSSNLPTVITTSGPMTSQGYQTNIPYSGGYAHTPTSLSSGSYLSNSNLANAVTNANLVNSNVANSYFDHGTLSAVNENFANNNLATSVVNANTVADVVNTANAIIAADNAANNLISDNYVYENILANTEDVKQANNLSPVLNGNMATFYLGNNGNTFSVTSGSPGTQGIGVQVIADALEVGGTVAVNGRIPIYGMVGINGNIPTDGIASVSYSCANPSTLL</sequence>
<dbReference type="Pfam" id="PF01723">
    <property type="entry name" value="Chorion_1"/>
    <property type="match status" value="1"/>
</dbReference>
<dbReference type="GO" id="GO:0005213">
    <property type="term" value="F:structural constituent of egg chorion"/>
    <property type="evidence" value="ECO:0007669"/>
    <property type="project" value="InterPro"/>
</dbReference>
<evidence type="ECO:0000256" key="1">
    <source>
        <dbReference type="ARBA" id="ARBA00005906"/>
    </source>
</evidence>
<accession>A0AAV1LGG2</accession>
<comment type="caution">
    <text evidence="5">The sequence shown here is derived from an EMBL/GenBank/DDBJ whole genome shotgun (WGS) entry which is preliminary data.</text>
</comment>
<dbReference type="GO" id="GO:0007304">
    <property type="term" value="P:chorion-containing eggshell formation"/>
    <property type="evidence" value="ECO:0007669"/>
    <property type="project" value="InterPro"/>
</dbReference>
<keyword evidence="2" id="KW-0677">Repeat</keyword>
<gene>
    <name evidence="5" type="ORF">PARMNEM_LOCUS12985</name>
</gene>
<dbReference type="GO" id="GO:0042600">
    <property type="term" value="C:egg chorion"/>
    <property type="evidence" value="ECO:0007669"/>
    <property type="project" value="InterPro"/>
</dbReference>
<protein>
    <submittedName>
        <fullName evidence="5">Uncharacterized protein</fullName>
    </submittedName>
</protein>
<dbReference type="AlphaFoldDB" id="A0AAV1LGG2"/>
<dbReference type="Proteomes" id="UP001314205">
    <property type="component" value="Unassembled WGS sequence"/>
</dbReference>
<evidence type="ECO:0000313" key="5">
    <source>
        <dbReference type="EMBL" id="CAK1593152.1"/>
    </source>
</evidence>
<dbReference type="InterPro" id="IPR002635">
    <property type="entry name" value="Chorion"/>
</dbReference>
<comment type="similarity">
    <text evidence="1 3">Belongs to the chorion protein family.</text>
</comment>
<proteinExistence type="inferred from homology"/>
<reference evidence="5 6" key="1">
    <citation type="submission" date="2023-11" db="EMBL/GenBank/DDBJ databases">
        <authorList>
            <person name="Hedman E."/>
            <person name="Englund M."/>
            <person name="Stromberg M."/>
            <person name="Nyberg Akerstrom W."/>
            <person name="Nylinder S."/>
            <person name="Jareborg N."/>
            <person name="Kallberg Y."/>
            <person name="Kronander E."/>
        </authorList>
    </citation>
    <scope>NUCLEOTIDE SEQUENCE [LARGE SCALE GENOMIC DNA]</scope>
</reference>
<feature type="chain" id="PRO_5043539000" evidence="4">
    <location>
        <begin position="19"/>
        <end position="254"/>
    </location>
</feature>
<feature type="signal peptide" evidence="4">
    <location>
        <begin position="1"/>
        <end position="18"/>
    </location>
</feature>
<name>A0AAV1LGG2_9NEOP</name>
<evidence type="ECO:0000256" key="2">
    <source>
        <dbReference type="ARBA" id="ARBA00022737"/>
    </source>
</evidence>